<feature type="signal peptide" evidence="6">
    <location>
        <begin position="1"/>
        <end position="16"/>
    </location>
</feature>
<dbReference type="Pfam" id="PF05577">
    <property type="entry name" value="Peptidase_S28"/>
    <property type="match status" value="1"/>
</dbReference>
<proteinExistence type="inferred from homology"/>
<keyword evidence="3 6" id="KW-0732">Signal</keyword>
<keyword evidence="8" id="KW-1185">Reference proteome</keyword>
<comment type="similarity">
    <text evidence="1">Belongs to the peptidase S28 family.</text>
</comment>
<sequence length="593" mass="62169">MFASWLLAALAATTHARVASLHRRASKLTAARSPLGAEVALPSSENCTWRVFNQTLDHFAVGSNPARFGQRLCLYDGFVTGAAPRMVWFYTGNESPVEEYVNNTGLMWETGAELGALLVWAEHRYEGGSVPACAGLRDCLAYASVEQALADYAVVIDALRAEVGDVPFVAVGGSYGGMLSSWFRFKYPTAVVGAIAGSAPVWGFPLDAPPLDGSAVAVARGAGFAGGLPDDRCASNLRAAWPVLEDFARTASPAADGTTALEAVAAAFDLCEPLASPDDVAELVQSVQGVFFDLAEANYPFPSTYITSAVGPGEYPLPAWPMRAACATLEKSDALTLTVGEPATNFTVAAGTLRWDVAYDAVAAAAPYSVDDAKAAGVLGVFRGVTGTKTCLPLGGCATGRRRRLTAATRTRGTCARPYDGGSWDPVCCNDDLNLVNYLVQGVGRDFYWPPNVAAGATLEDLIGPPGVRGAGCSAGPGLYGYPPTSDPWSTWLHSYFGGKGGALATSNVVFSNGLLDPWSAAGVYADDAPLRPGPYVGPLARNVSAADDVTALIIPLGAHHLDLMFMDDDDPPCARFAREFEVAAVRRWTGLA</sequence>
<gene>
    <name evidence="7" type="ORF">SO694_00075022</name>
</gene>
<dbReference type="SUPFAM" id="SSF53474">
    <property type="entry name" value="alpha/beta-Hydrolases"/>
    <property type="match status" value="1"/>
</dbReference>
<name>A0ABR1FHB0_AURAN</name>
<dbReference type="Proteomes" id="UP001363151">
    <property type="component" value="Unassembled WGS sequence"/>
</dbReference>
<dbReference type="PANTHER" id="PTHR11010:SF38">
    <property type="entry name" value="LYSOSOMAL PRO-X CARBOXYPEPTIDASE"/>
    <property type="match status" value="1"/>
</dbReference>
<evidence type="ECO:0000256" key="1">
    <source>
        <dbReference type="ARBA" id="ARBA00011079"/>
    </source>
</evidence>
<dbReference type="InterPro" id="IPR008758">
    <property type="entry name" value="Peptidase_S28"/>
</dbReference>
<comment type="caution">
    <text evidence="7">The sequence shown here is derived from an EMBL/GenBank/DDBJ whole genome shotgun (WGS) entry which is preliminary data.</text>
</comment>
<keyword evidence="2" id="KW-0645">Protease</keyword>
<evidence type="ECO:0000256" key="4">
    <source>
        <dbReference type="ARBA" id="ARBA00022801"/>
    </source>
</evidence>
<evidence type="ECO:0000313" key="7">
    <source>
        <dbReference type="EMBL" id="KAK7230786.1"/>
    </source>
</evidence>
<evidence type="ECO:0000256" key="3">
    <source>
        <dbReference type="ARBA" id="ARBA00022729"/>
    </source>
</evidence>
<keyword evidence="5" id="KW-0325">Glycoprotein</keyword>
<dbReference type="EMBL" id="JBBJCI010000423">
    <property type="protein sequence ID" value="KAK7230786.1"/>
    <property type="molecule type" value="Genomic_DNA"/>
</dbReference>
<dbReference type="Gene3D" id="3.40.50.1820">
    <property type="entry name" value="alpha/beta hydrolase"/>
    <property type="match status" value="2"/>
</dbReference>
<dbReference type="Gene3D" id="1.20.120.980">
    <property type="entry name" value="Serine carboxypeptidase S28, SKS domain"/>
    <property type="match status" value="1"/>
</dbReference>
<evidence type="ECO:0000256" key="6">
    <source>
        <dbReference type="SAM" id="SignalP"/>
    </source>
</evidence>
<keyword evidence="4" id="KW-0378">Hydrolase</keyword>
<evidence type="ECO:0000256" key="2">
    <source>
        <dbReference type="ARBA" id="ARBA00022670"/>
    </source>
</evidence>
<evidence type="ECO:0000313" key="8">
    <source>
        <dbReference type="Proteomes" id="UP001363151"/>
    </source>
</evidence>
<reference evidence="7 8" key="1">
    <citation type="submission" date="2024-03" db="EMBL/GenBank/DDBJ databases">
        <title>Aureococcus anophagefferens CCMP1851 and Kratosvirus quantuckense: Draft genome of a second virus-susceptible host strain in the model system.</title>
        <authorList>
            <person name="Chase E."/>
            <person name="Truchon A.R."/>
            <person name="Schepens W."/>
            <person name="Wilhelm S.W."/>
        </authorList>
    </citation>
    <scope>NUCLEOTIDE SEQUENCE [LARGE SCALE GENOMIC DNA]</scope>
    <source>
        <strain evidence="7 8">CCMP1851</strain>
    </source>
</reference>
<organism evidence="7 8">
    <name type="scientific">Aureococcus anophagefferens</name>
    <name type="common">Harmful bloom alga</name>
    <dbReference type="NCBI Taxonomy" id="44056"/>
    <lineage>
        <taxon>Eukaryota</taxon>
        <taxon>Sar</taxon>
        <taxon>Stramenopiles</taxon>
        <taxon>Ochrophyta</taxon>
        <taxon>Pelagophyceae</taxon>
        <taxon>Pelagomonadales</taxon>
        <taxon>Pelagomonadaceae</taxon>
        <taxon>Aureococcus</taxon>
    </lineage>
</organism>
<dbReference type="InterPro" id="IPR042269">
    <property type="entry name" value="Ser_carbopepase_S28_SKS"/>
</dbReference>
<accession>A0ABR1FHB0</accession>
<protein>
    <submittedName>
        <fullName evidence="7">Dipeptidyl-peptidase</fullName>
    </submittedName>
</protein>
<evidence type="ECO:0000256" key="5">
    <source>
        <dbReference type="ARBA" id="ARBA00023180"/>
    </source>
</evidence>
<dbReference type="PANTHER" id="PTHR11010">
    <property type="entry name" value="PROTEASE S28 PRO-X CARBOXYPEPTIDASE-RELATED"/>
    <property type="match status" value="1"/>
</dbReference>
<dbReference type="InterPro" id="IPR029058">
    <property type="entry name" value="AB_hydrolase_fold"/>
</dbReference>
<feature type="chain" id="PRO_5046931674" evidence="6">
    <location>
        <begin position="17"/>
        <end position="593"/>
    </location>
</feature>